<comment type="caution">
    <text evidence="2">The sequence shown here is derived from an EMBL/GenBank/DDBJ whole genome shotgun (WGS) entry which is preliminary data.</text>
</comment>
<reference evidence="3" key="1">
    <citation type="journal article" date="2019" name="IScience">
        <title>Narwhal Genome Reveals Long-Term Low Genetic Diversity despite Current Large Abundance Size.</title>
        <authorList>
            <person name="Westbury M.V."/>
            <person name="Petersen B."/>
            <person name="Garde E."/>
            <person name="Heide-Jorgensen M.P."/>
            <person name="Lorenzen E.D."/>
        </authorList>
    </citation>
    <scope>NUCLEOTIDE SEQUENCE [LARGE SCALE GENOMIC DNA]</scope>
</reference>
<name>A0A4U1FCD6_MONMO</name>
<proteinExistence type="predicted"/>
<evidence type="ECO:0000313" key="2">
    <source>
        <dbReference type="EMBL" id="TKC47359.1"/>
    </source>
</evidence>
<keyword evidence="1" id="KW-1133">Transmembrane helix</keyword>
<evidence type="ECO:0000313" key="3">
    <source>
        <dbReference type="Proteomes" id="UP000308365"/>
    </source>
</evidence>
<sequence>MLLSLSHMWWSQPGVRQQEKMPLPQDISPASPLHTTLFLLVTMEFINYVKMFLVLNPLRYLHPRI</sequence>
<dbReference type="AlphaFoldDB" id="A0A4U1FCD6"/>
<accession>A0A4U1FCD6</accession>
<evidence type="ECO:0000256" key="1">
    <source>
        <dbReference type="SAM" id="Phobius"/>
    </source>
</evidence>
<protein>
    <submittedName>
        <fullName evidence="2">Uncharacterized protein</fullName>
    </submittedName>
</protein>
<organism evidence="2 3">
    <name type="scientific">Monodon monoceros</name>
    <name type="common">Narwhal</name>
    <name type="synonym">Ceratodon monodon</name>
    <dbReference type="NCBI Taxonomy" id="40151"/>
    <lineage>
        <taxon>Eukaryota</taxon>
        <taxon>Metazoa</taxon>
        <taxon>Chordata</taxon>
        <taxon>Craniata</taxon>
        <taxon>Vertebrata</taxon>
        <taxon>Euteleostomi</taxon>
        <taxon>Mammalia</taxon>
        <taxon>Eutheria</taxon>
        <taxon>Laurasiatheria</taxon>
        <taxon>Artiodactyla</taxon>
        <taxon>Whippomorpha</taxon>
        <taxon>Cetacea</taxon>
        <taxon>Odontoceti</taxon>
        <taxon>Monodontidae</taxon>
        <taxon>Monodon</taxon>
    </lineage>
</organism>
<dbReference type="Proteomes" id="UP000308365">
    <property type="component" value="Unassembled WGS sequence"/>
</dbReference>
<gene>
    <name evidence="2" type="ORF">EI555_010205</name>
</gene>
<feature type="transmembrane region" description="Helical" evidence="1">
    <location>
        <begin position="33"/>
        <end position="55"/>
    </location>
</feature>
<dbReference type="EMBL" id="RWIC01000217">
    <property type="protein sequence ID" value="TKC47359.1"/>
    <property type="molecule type" value="Genomic_DNA"/>
</dbReference>
<keyword evidence="1" id="KW-0812">Transmembrane</keyword>
<keyword evidence="1" id="KW-0472">Membrane</keyword>